<dbReference type="AlphaFoldDB" id="A0A0S3REV9"/>
<reference evidence="2 3" key="1">
    <citation type="journal article" date="2015" name="Sci. Rep.">
        <title>The power of single molecule real-time sequencing technology in the de novo assembly of a eukaryotic genome.</title>
        <authorList>
            <person name="Sakai H."/>
            <person name="Naito K."/>
            <person name="Ogiso-Tanaka E."/>
            <person name="Takahashi Y."/>
            <person name="Iseki K."/>
            <person name="Muto C."/>
            <person name="Satou K."/>
            <person name="Teruya K."/>
            <person name="Shiroma A."/>
            <person name="Shimoji M."/>
            <person name="Hirano T."/>
            <person name="Itoh T."/>
            <person name="Kaga A."/>
            <person name="Tomooka N."/>
        </authorList>
    </citation>
    <scope>NUCLEOTIDE SEQUENCE [LARGE SCALE GENOMIC DNA]</scope>
    <source>
        <strain evidence="3">cv. Shumari</strain>
    </source>
</reference>
<keyword evidence="1" id="KW-0472">Membrane</keyword>
<dbReference type="SUPFAM" id="SSF53178">
    <property type="entry name" value="Peptidyl-tRNA hydrolase-like"/>
    <property type="match status" value="1"/>
</dbReference>
<dbReference type="GO" id="GO:0004045">
    <property type="term" value="F:peptidyl-tRNA hydrolase activity"/>
    <property type="evidence" value="ECO:0007669"/>
    <property type="project" value="InterPro"/>
</dbReference>
<evidence type="ECO:0000313" key="2">
    <source>
        <dbReference type="EMBL" id="BAT79072.1"/>
    </source>
</evidence>
<evidence type="ECO:0000256" key="1">
    <source>
        <dbReference type="SAM" id="Phobius"/>
    </source>
</evidence>
<accession>A0A0S3REV9</accession>
<proteinExistence type="predicted"/>
<dbReference type="EMBL" id="AP015035">
    <property type="protein sequence ID" value="BAT79072.1"/>
    <property type="molecule type" value="Genomic_DNA"/>
</dbReference>
<feature type="transmembrane region" description="Helical" evidence="1">
    <location>
        <begin position="45"/>
        <end position="67"/>
    </location>
</feature>
<sequence length="88" mass="10201">MFIVFMNFCASWFVAGFVGEVHVFLANPHTYMNLSGESVRKQDVLIFFSLLTIWIFNFRLCKLCYLYSLSLATLKNLLTTSSFNRLSL</sequence>
<evidence type="ECO:0000313" key="3">
    <source>
        <dbReference type="Proteomes" id="UP000291084"/>
    </source>
</evidence>
<keyword evidence="3" id="KW-1185">Reference proteome</keyword>
<keyword evidence="1" id="KW-0812">Transmembrane</keyword>
<dbReference type="Proteomes" id="UP000291084">
    <property type="component" value="Chromosome 2"/>
</dbReference>
<dbReference type="InterPro" id="IPR036416">
    <property type="entry name" value="Pept_tRNA_hydro_sf"/>
</dbReference>
<protein>
    <submittedName>
        <fullName evidence="2">Uncharacterized protein</fullName>
    </submittedName>
</protein>
<name>A0A0S3REV9_PHAAN</name>
<organism evidence="2 3">
    <name type="scientific">Vigna angularis var. angularis</name>
    <dbReference type="NCBI Taxonomy" id="157739"/>
    <lineage>
        <taxon>Eukaryota</taxon>
        <taxon>Viridiplantae</taxon>
        <taxon>Streptophyta</taxon>
        <taxon>Embryophyta</taxon>
        <taxon>Tracheophyta</taxon>
        <taxon>Spermatophyta</taxon>
        <taxon>Magnoliopsida</taxon>
        <taxon>eudicotyledons</taxon>
        <taxon>Gunneridae</taxon>
        <taxon>Pentapetalae</taxon>
        <taxon>rosids</taxon>
        <taxon>fabids</taxon>
        <taxon>Fabales</taxon>
        <taxon>Fabaceae</taxon>
        <taxon>Papilionoideae</taxon>
        <taxon>50 kb inversion clade</taxon>
        <taxon>NPAAA clade</taxon>
        <taxon>indigoferoid/millettioid clade</taxon>
        <taxon>Phaseoleae</taxon>
        <taxon>Vigna</taxon>
    </lineage>
</organism>
<gene>
    <name evidence="2" type="primary">Vigan.02G188400</name>
    <name evidence="2" type="ORF">VIGAN_02188400</name>
</gene>
<keyword evidence="1" id="KW-1133">Transmembrane helix</keyword>